<dbReference type="RefSeq" id="WP_190993262.1">
    <property type="nucleotide sequence ID" value="NZ_JACOIK010000003.1"/>
</dbReference>
<evidence type="ECO:0000259" key="3">
    <source>
        <dbReference type="Pfam" id="PF00535"/>
    </source>
</evidence>
<feature type="domain" description="Glycosyltransferase 2-like" evidence="3">
    <location>
        <begin position="6"/>
        <end position="147"/>
    </location>
</feature>
<sequence>MNKLVSIIVPVYNVEKHVEKCVRSLLEQTYPYIEYIIVDDASPDDSMHIIRNLAVAFPARKDQLKYIGHEKNKGLPAARNSGLAIAKGHYIFHCDSDDWLDPMMIADMVTELETNEADIVYTDFFLSFNRNERYMKQPECNGSDACIRSMLSGSMKFNVWNKLVKRHLYMDNNIFFPSEHCMGEDMTMIKLFCHTQKIAYIPRAYYHYTQTNPNAFTKQMSQKQLDDVRFNTDNLVAYLKTCFGNQEYWQEVNFFKLNIKLRLLISMDNNSYVLWRDWFPEANDYISINPDFSFRIKLIQYAAYYRQDWFVKLYNFLIVRFVYGVIYR</sequence>
<dbReference type="Pfam" id="PF00535">
    <property type="entry name" value="Glycos_transf_2"/>
    <property type="match status" value="1"/>
</dbReference>
<evidence type="ECO:0000256" key="2">
    <source>
        <dbReference type="ARBA" id="ARBA00022679"/>
    </source>
</evidence>
<name>A0ABR7YLQ6_9SPHI</name>
<keyword evidence="5" id="KW-1185">Reference proteome</keyword>
<keyword evidence="2" id="KW-0808">Transferase</keyword>
<protein>
    <submittedName>
        <fullName evidence="4">Glycosyltransferase family 2 protein</fullName>
    </submittedName>
</protein>
<comment type="caution">
    <text evidence="4">The sequence shown here is derived from an EMBL/GenBank/DDBJ whole genome shotgun (WGS) entry which is preliminary data.</text>
</comment>
<dbReference type="PANTHER" id="PTHR22916">
    <property type="entry name" value="GLYCOSYLTRANSFERASE"/>
    <property type="match status" value="1"/>
</dbReference>
<dbReference type="PANTHER" id="PTHR22916:SF51">
    <property type="entry name" value="GLYCOSYLTRANSFERASE EPSH-RELATED"/>
    <property type="match status" value="1"/>
</dbReference>
<gene>
    <name evidence="4" type="ORF">H8B06_05315</name>
</gene>
<dbReference type="SUPFAM" id="SSF53448">
    <property type="entry name" value="Nucleotide-diphospho-sugar transferases"/>
    <property type="match status" value="1"/>
</dbReference>
<evidence type="ECO:0000313" key="5">
    <source>
        <dbReference type="Proteomes" id="UP000602759"/>
    </source>
</evidence>
<dbReference type="InterPro" id="IPR029044">
    <property type="entry name" value="Nucleotide-diphossugar_trans"/>
</dbReference>
<organism evidence="4 5">
    <name type="scientific">Sphingobacterium micropteri</name>
    <dbReference type="NCBI Taxonomy" id="2763501"/>
    <lineage>
        <taxon>Bacteria</taxon>
        <taxon>Pseudomonadati</taxon>
        <taxon>Bacteroidota</taxon>
        <taxon>Sphingobacteriia</taxon>
        <taxon>Sphingobacteriales</taxon>
        <taxon>Sphingobacteriaceae</taxon>
        <taxon>Sphingobacterium</taxon>
    </lineage>
</organism>
<dbReference type="CDD" id="cd00761">
    <property type="entry name" value="Glyco_tranf_GTA_type"/>
    <property type="match status" value="1"/>
</dbReference>
<reference evidence="4 5" key="1">
    <citation type="submission" date="2020-08" db="EMBL/GenBank/DDBJ databases">
        <title>Sphingobacterium sp. DN00404 isolated from aquaculture water.</title>
        <authorList>
            <person name="Zhang M."/>
        </authorList>
    </citation>
    <scope>NUCLEOTIDE SEQUENCE [LARGE SCALE GENOMIC DNA]</scope>
    <source>
        <strain evidence="4 5">DN00404</strain>
    </source>
</reference>
<dbReference type="Gene3D" id="3.90.550.10">
    <property type="entry name" value="Spore Coat Polysaccharide Biosynthesis Protein SpsA, Chain A"/>
    <property type="match status" value="1"/>
</dbReference>
<dbReference type="EMBL" id="JACOIK010000003">
    <property type="protein sequence ID" value="MBD1432237.1"/>
    <property type="molecule type" value="Genomic_DNA"/>
</dbReference>
<dbReference type="Proteomes" id="UP000602759">
    <property type="component" value="Unassembled WGS sequence"/>
</dbReference>
<keyword evidence="1" id="KW-0328">Glycosyltransferase</keyword>
<proteinExistence type="predicted"/>
<dbReference type="InterPro" id="IPR001173">
    <property type="entry name" value="Glyco_trans_2-like"/>
</dbReference>
<accession>A0ABR7YLQ6</accession>
<evidence type="ECO:0000256" key="1">
    <source>
        <dbReference type="ARBA" id="ARBA00022676"/>
    </source>
</evidence>
<evidence type="ECO:0000313" key="4">
    <source>
        <dbReference type="EMBL" id="MBD1432237.1"/>
    </source>
</evidence>